<dbReference type="AlphaFoldDB" id="A0A9N9J702"/>
<dbReference type="Proteomes" id="UP000789396">
    <property type="component" value="Unassembled WGS sequence"/>
</dbReference>
<proteinExistence type="predicted"/>
<comment type="caution">
    <text evidence="1">The sequence shown here is derived from an EMBL/GenBank/DDBJ whole genome shotgun (WGS) entry which is preliminary data.</text>
</comment>
<reference evidence="1" key="1">
    <citation type="submission" date="2021-06" db="EMBL/GenBank/DDBJ databases">
        <authorList>
            <person name="Kallberg Y."/>
            <person name="Tangrot J."/>
            <person name="Rosling A."/>
        </authorList>
    </citation>
    <scope>NUCLEOTIDE SEQUENCE</scope>
    <source>
        <strain evidence="1">IN212</strain>
    </source>
</reference>
<feature type="non-terminal residue" evidence="1">
    <location>
        <position position="1"/>
    </location>
</feature>
<sequence>GFTAKLREISVYFNDDCVICISKEIIGLSRSITIKSDIDKESPNKMFKLESAVVRSVKFDAYKTVIPPGTISLSNCLKK</sequence>
<evidence type="ECO:0000313" key="1">
    <source>
        <dbReference type="EMBL" id="CAG8768133.1"/>
    </source>
</evidence>
<evidence type="ECO:0000313" key="2">
    <source>
        <dbReference type="Proteomes" id="UP000789396"/>
    </source>
</evidence>
<gene>
    <name evidence="1" type="ORF">RFULGI_LOCUS14853</name>
</gene>
<accession>A0A9N9J702</accession>
<feature type="non-terminal residue" evidence="1">
    <location>
        <position position="79"/>
    </location>
</feature>
<keyword evidence="2" id="KW-1185">Reference proteome</keyword>
<dbReference type="EMBL" id="CAJVPZ010044784">
    <property type="protein sequence ID" value="CAG8768133.1"/>
    <property type="molecule type" value="Genomic_DNA"/>
</dbReference>
<organism evidence="1 2">
    <name type="scientific">Racocetra fulgida</name>
    <dbReference type="NCBI Taxonomy" id="60492"/>
    <lineage>
        <taxon>Eukaryota</taxon>
        <taxon>Fungi</taxon>
        <taxon>Fungi incertae sedis</taxon>
        <taxon>Mucoromycota</taxon>
        <taxon>Glomeromycotina</taxon>
        <taxon>Glomeromycetes</taxon>
        <taxon>Diversisporales</taxon>
        <taxon>Gigasporaceae</taxon>
        <taxon>Racocetra</taxon>
    </lineage>
</organism>
<name>A0A9N9J702_9GLOM</name>
<dbReference type="OrthoDB" id="10420526at2759"/>
<protein>
    <submittedName>
        <fullName evidence="1">3198_t:CDS:1</fullName>
    </submittedName>
</protein>